<proteinExistence type="predicted"/>
<comment type="caution">
    <text evidence="1">The sequence shown here is derived from an EMBL/GenBank/DDBJ whole genome shotgun (WGS) entry which is preliminary data.</text>
</comment>
<reference evidence="2" key="1">
    <citation type="journal article" date="2019" name="Int. J. Syst. Evol. Microbiol.">
        <title>The Global Catalogue of Microorganisms (GCM) 10K type strain sequencing project: providing services to taxonomists for standard genome sequencing and annotation.</title>
        <authorList>
            <consortium name="The Broad Institute Genomics Platform"/>
            <consortium name="The Broad Institute Genome Sequencing Center for Infectious Disease"/>
            <person name="Wu L."/>
            <person name="Ma J."/>
        </authorList>
    </citation>
    <scope>NUCLEOTIDE SEQUENCE [LARGE SCALE GENOMIC DNA]</scope>
    <source>
        <strain evidence="2">CECT 7069</strain>
    </source>
</reference>
<organism evidence="1 2">
    <name type="scientific">Methylobacterium adhaesivum</name>
    <dbReference type="NCBI Taxonomy" id="333297"/>
    <lineage>
        <taxon>Bacteria</taxon>
        <taxon>Pseudomonadati</taxon>
        <taxon>Pseudomonadota</taxon>
        <taxon>Alphaproteobacteria</taxon>
        <taxon>Hyphomicrobiales</taxon>
        <taxon>Methylobacteriaceae</taxon>
        <taxon>Methylobacterium</taxon>
    </lineage>
</organism>
<evidence type="ECO:0000313" key="1">
    <source>
        <dbReference type="EMBL" id="MDN3590184.1"/>
    </source>
</evidence>
<sequence>MRTSDVVLAVVGVALLAGLCLLGLASMVGDAQGLAGGSLPASVQTL</sequence>
<protein>
    <submittedName>
        <fullName evidence="1">Uncharacterized protein</fullName>
    </submittedName>
</protein>
<dbReference type="Proteomes" id="UP001224644">
    <property type="component" value="Unassembled WGS sequence"/>
</dbReference>
<dbReference type="EMBL" id="JAUFPX010000002">
    <property type="protein sequence ID" value="MDN3590184.1"/>
    <property type="molecule type" value="Genomic_DNA"/>
</dbReference>
<evidence type="ECO:0000313" key="2">
    <source>
        <dbReference type="Proteomes" id="UP001224644"/>
    </source>
</evidence>
<gene>
    <name evidence="1" type="ORF">QWZ12_06090</name>
</gene>
<accession>A0ABT8BG30</accession>
<name>A0ABT8BG30_9HYPH</name>
<dbReference type="RefSeq" id="WP_238221647.1">
    <property type="nucleotide sequence ID" value="NZ_BPQD01000001.1"/>
</dbReference>
<keyword evidence="2" id="KW-1185">Reference proteome</keyword>